<dbReference type="Proteomes" id="UP000006729">
    <property type="component" value="Chromosome 10"/>
</dbReference>
<organism evidence="1 2">
    <name type="scientific">Populus trichocarpa</name>
    <name type="common">Western balsam poplar</name>
    <name type="synonym">Populus balsamifera subsp. trichocarpa</name>
    <dbReference type="NCBI Taxonomy" id="3694"/>
    <lineage>
        <taxon>Eukaryota</taxon>
        <taxon>Viridiplantae</taxon>
        <taxon>Streptophyta</taxon>
        <taxon>Embryophyta</taxon>
        <taxon>Tracheophyta</taxon>
        <taxon>Spermatophyta</taxon>
        <taxon>Magnoliopsida</taxon>
        <taxon>eudicotyledons</taxon>
        <taxon>Gunneridae</taxon>
        <taxon>Pentapetalae</taxon>
        <taxon>rosids</taxon>
        <taxon>fabids</taxon>
        <taxon>Malpighiales</taxon>
        <taxon>Salicaceae</taxon>
        <taxon>Saliceae</taxon>
        <taxon>Populus</taxon>
    </lineage>
</organism>
<proteinExistence type="predicted"/>
<comment type="caution">
    <text evidence="1">The sequence shown here is derived from an EMBL/GenBank/DDBJ whole genome shotgun (WGS) entry which is preliminary data.</text>
</comment>
<gene>
    <name evidence="1" type="ORF">POPTR_010G217300v4</name>
</gene>
<evidence type="ECO:0000313" key="2">
    <source>
        <dbReference type="Proteomes" id="UP000006729"/>
    </source>
</evidence>
<feature type="non-terminal residue" evidence="1">
    <location>
        <position position="1"/>
    </location>
</feature>
<sequence>LQASNVYRDLLKSVNKHIGKEGYKKHFGDYITQEFRENCNVLDRSSVLQKLKLARDYTFLFNSVQHHKGLRFSYNLAVDRSEEMKRILGKSAASVGLQLPEAYQA</sequence>
<reference evidence="1 2" key="1">
    <citation type="journal article" date="2006" name="Science">
        <title>The genome of black cottonwood, Populus trichocarpa (Torr. &amp; Gray).</title>
        <authorList>
            <person name="Tuskan G.A."/>
            <person name="Difazio S."/>
            <person name="Jansson S."/>
            <person name="Bohlmann J."/>
            <person name="Grigoriev I."/>
            <person name="Hellsten U."/>
            <person name="Putnam N."/>
            <person name="Ralph S."/>
            <person name="Rombauts S."/>
            <person name="Salamov A."/>
            <person name="Schein J."/>
            <person name="Sterck L."/>
            <person name="Aerts A."/>
            <person name="Bhalerao R.R."/>
            <person name="Bhalerao R.P."/>
            <person name="Blaudez D."/>
            <person name="Boerjan W."/>
            <person name="Brun A."/>
            <person name="Brunner A."/>
            <person name="Busov V."/>
            <person name="Campbell M."/>
            <person name="Carlson J."/>
            <person name="Chalot M."/>
            <person name="Chapman J."/>
            <person name="Chen G.L."/>
            <person name="Cooper D."/>
            <person name="Coutinho P.M."/>
            <person name="Couturier J."/>
            <person name="Covert S."/>
            <person name="Cronk Q."/>
            <person name="Cunningham R."/>
            <person name="Davis J."/>
            <person name="Degroeve S."/>
            <person name="Dejardin A."/>
            <person name="Depamphilis C."/>
            <person name="Detter J."/>
            <person name="Dirks B."/>
            <person name="Dubchak I."/>
            <person name="Duplessis S."/>
            <person name="Ehlting J."/>
            <person name="Ellis B."/>
            <person name="Gendler K."/>
            <person name="Goodstein D."/>
            <person name="Gribskov M."/>
            <person name="Grimwood J."/>
            <person name="Groover A."/>
            <person name="Gunter L."/>
            <person name="Hamberger B."/>
            <person name="Heinze B."/>
            <person name="Helariutta Y."/>
            <person name="Henrissat B."/>
            <person name="Holligan D."/>
            <person name="Holt R."/>
            <person name="Huang W."/>
            <person name="Islam-Faridi N."/>
            <person name="Jones S."/>
            <person name="Jones-Rhoades M."/>
            <person name="Jorgensen R."/>
            <person name="Joshi C."/>
            <person name="Kangasjarvi J."/>
            <person name="Karlsson J."/>
            <person name="Kelleher C."/>
            <person name="Kirkpatrick R."/>
            <person name="Kirst M."/>
            <person name="Kohler A."/>
            <person name="Kalluri U."/>
            <person name="Larimer F."/>
            <person name="Leebens-Mack J."/>
            <person name="Leple J.C."/>
            <person name="Locascio P."/>
            <person name="Lou Y."/>
            <person name="Lucas S."/>
            <person name="Martin F."/>
            <person name="Montanini B."/>
            <person name="Napoli C."/>
            <person name="Nelson D.R."/>
            <person name="Nelson C."/>
            <person name="Nieminen K."/>
            <person name="Nilsson O."/>
            <person name="Pereda V."/>
            <person name="Peter G."/>
            <person name="Philippe R."/>
            <person name="Pilate G."/>
            <person name="Poliakov A."/>
            <person name="Razumovskaya J."/>
            <person name="Richardson P."/>
            <person name="Rinaldi C."/>
            <person name="Ritland K."/>
            <person name="Rouze P."/>
            <person name="Ryaboy D."/>
            <person name="Schmutz J."/>
            <person name="Schrader J."/>
            <person name="Segerman B."/>
            <person name="Shin H."/>
            <person name="Siddiqui A."/>
            <person name="Sterky F."/>
            <person name="Terry A."/>
            <person name="Tsai C.J."/>
            <person name="Uberbacher E."/>
            <person name="Unneberg P."/>
            <person name="Vahala J."/>
            <person name="Wall K."/>
            <person name="Wessler S."/>
            <person name="Yang G."/>
            <person name="Yin T."/>
            <person name="Douglas C."/>
            <person name="Marra M."/>
            <person name="Sandberg G."/>
            <person name="Van de Peer Y."/>
            <person name="Rokhsar D."/>
        </authorList>
    </citation>
    <scope>NUCLEOTIDE SEQUENCE [LARGE SCALE GENOMIC DNA]</scope>
    <source>
        <strain evidence="2">cv. Nisqually</strain>
    </source>
</reference>
<protein>
    <submittedName>
        <fullName evidence="1">Uncharacterized protein</fullName>
    </submittedName>
</protein>
<name>A0ACC0SET4_POPTR</name>
<evidence type="ECO:0000313" key="1">
    <source>
        <dbReference type="EMBL" id="KAI9387742.1"/>
    </source>
</evidence>
<keyword evidence="2" id="KW-1185">Reference proteome</keyword>
<dbReference type="EMBL" id="CM009299">
    <property type="protein sequence ID" value="KAI9387742.1"/>
    <property type="molecule type" value="Genomic_DNA"/>
</dbReference>
<accession>A0ACC0SET4</accession>